<proteinExistence type="predicted"/>
<feature type="domain" description="Methyltransferase type 11" evidence="1">
    <location>
        <begin position="45"/>
        <end position="142"/>
    </location>
</feature>
<gene>
    <name evidence="2" type="ORF">MEA186_19595</name>
</gene>
<dbReference type="EMBL" id="AGSN01000129">
    <property type="protein sequence ID" value="EHH10322.1"/>
    <property type="molecule type" value="Genomic_DNA"/>
</dbReference>
<dbReference type="RefSeq" id="WP_006203519.1">
    <property type="nucleotide sequence ID" value="NZ_AGSN01000129.1"/>
</dbReference>
<dbReference type="Pfam" id="PF08241">
    <property type="entry name" value="Methyltransf_11"/>
    <property type="match status" value="1"/>
</dbReference>
<evidence type="ECO:0000313" key="3">
    <source>
        <dbReference type="Proteomes" id="UP000002949"/>
    </source>
</evidence>
<evidence type="ECO:0000259" key="1">
    <source>
        <dbReference type="Pfam" id="PF08241"/>
    </source>
</evidence>
<keyword evidence="3" id="KW-1185">Reference proteome</keyword>
<dbReference type="PATRIC" id="fig|1082933.3.peg.3828"/>
<dbReference type="OrthoDB" id="9787738at2"/>
<dbReference type="CDD" id="cd02440">
    <property type="entry name" value="AdoMet_MTases"/>
    <property type="match status" value="1"/>
</dbReference>
<dbReference type="SUPFAM" id="SSF53335">
    <property type="entry name" value="S-adenosyl-L-methionine-dependent methyltransferases"/>
    <property type="match status" value="1"/>
</dbReference>
<dbReference type="STRING" id="1082933.A6B35_03760"/>
<dbReference type="eggNOG" id="COG2226">
    <property type="taxonomic scope" value="Bacteria"/>
</dbReference>
<evidence type="ECO:0000313" key="2">
    <source>
        <dbReference type="EMBL" id="EHH10322.1"/>
    </source>
</evidence>
<reference evidence="2 3" key="1">
    <citation type="journal article" date="2012" name="J. Bacteriol.">
        <title>Draft Genome Sequence of Plant Growth-Promoting Rhizobium Mesorhizobium amorphae, Isolated from Zinc-Lead Mine Tailings.</title>
        <authorList>
            <person name="Hao X."/>
            <person name="Lin Y."/>
            <person name="Johnstone L."/>
            <person name="Baltrus D.A."/>
            <person name="Miller S.J."/>
            <person name="Wei G."/>
            <person name="Rensing C."/>
        </authorList>
    </citation>
    <scope>NUCLEOTIDE SEQUENCE [LARGE SCALE GENOMIC DNA]</scope>
    <source>
        <strain evidence="2 3">CCNWGS0123</strain>
    </source>
</reference>
<dbReference type="AlphaFoldDB" id="G6YD82"/>
<organism evidence="2 3">
    <name type="scientific">Mesorhizobium amorphae CCNWGS0123</name>
    <dbReference type="NCBI Taxonomy" id="1082933"/>
    <lineage>
        <taxon>Bacteria</taxon>
        <taxon>Pseudomonadati</taxon>
        <taxon>Pseudomonadota</taxon>
        <taxon>Alphaproteobacteria</taxon>
        <taxon>Hyphomicrobiales</taxon>
        <taxon>Phyllobacteriaceae</taxon>
        <taxon>Mesorhizobium</taxon>
    </lineage>
</organism>
<dbReference type="Gene3D" id="3.40.50.150">
    <property type="entry name" value="Vaccinia Virus protein VP39"/>
    <property type="match status" value="1"/>
</dbReference>
<dbReference type="PANTHER" id="PTHR43591">
    <property type="entry name" value="METHYLTRANSFERASE"/>
    <property type="match status" value="1"/>
</dbReference>
<protein>
    <submittedName>
        <fullName evidence="2">UbiE</fullName>
    </submittedName>
</protein>
<accession>G6YD82</accession>
<name>G6YD82_9HYPH</name>
<dbReference type="InterPro" id="IPR013216">
    <property type="entry name" value="Methyltransf_11"/>
</dbReference>
<sequence>MSSDSARFTGSIPEHYDRILGPIIFADYAADIARRAAAFVPPRVLETAAGTGIVTRRLRDALPAGTRLTATDLNPPMLDFARQKFKPGEQVEFQPADATELPFADASFDAVVCQFGVMFYPDKAKSYREVHRVLAPGGRYFFNVWDSHRYNPFAHIADGVVQRLFPVDPPQFYKVPFSCHQIDPIKEAVIEAGFADIDVSIIRLEREIPDMDQFAHGIVYGNPLADQVRARGGEPELVVQTVVEELRRAFGSNPGRMPLQAIVYSAGKP</sequence>
<dbReference type="Proteomes" id="UP000002949">
    <property type="component" value="Unassembled WGS sequence"/>
</dbReference>
<dbReference type="KEGG" id="mamo:A6B35_03760"/>
<dbReference type="InterPro" id="IPR029063">
    <property type="entry name" value="SAM-dependent_MTases_sf"/>
</dbReference>
<dbReference type="GO" id="GO:0008757">
    <property type="term" value="F:S-adenosylmethionine-dependent methyltransferase activity"/>
    <property type="evidence" value="ECO:0007669"/>
    <property type="project" value="InterPro"/>
</dbReference>